<gene>
    <name evidence="2" type="ORF">CPRI1469_LOCUS2325</name>
</gene>
<name>A0A7S2SZX2_9CHLO</name>
<accession>A0A7S2SZX2</accession>
<dbReference type="Gene3D" id="3.40.50.720">
    <property type="entry name" value="NAD(P)-binding Rossmann-like Domain"/>
    <property type="match status" value="2"/>
</dbReference>
<feature type="region of interest" description="Disordered" evidence="1">
    <location>
        <begin position="1"/>
        <end position="21"/>
    </location>
</feature>
<organism evidence="2">
    <name type="scientific">Chloropicon primus</name>
    <dbReference type="NCBI Taxonomy" id="1764295"/>
    <lineage>
        <taxon>Eukaryota</taxon>
        <taxon>Viridiplantae</taxon>
        <taxon>Chlorophyta</taxon>
        <taxon>Chloropicophyceae</taxon>
        <taxon>Chloropicales</taxon>
        <taxon>Chloropicaceae</taxon>
        <taxon>Chloropicon</taxon>
    </lineage>
</organism>
<reference evidence="2" key="1">
    <citation type="submission" date="2021-01" db="EMBL/GenBank/DDBJ databases">
        <authorList>
            <person name="Corre E."/>
            <person name="Pelletier E."/>
            <person name="Niang G."/>
            <person name="Scheremetjew M."/>
            <person name="Finn R."/>
            <person name="Kale V."/>
            <person name="Holt S."/>
            <person name="Cochrane G."/>
            <person name="Meng A."/>
            <person name="Brown T."/>
            <person name="Cohen L."/>
        </authorList>
    </citation>
    <scope>NUCLEOTIDE SEQUENCE</scope>
    <source>
        <strain evidence="2">CCMP1205</strain>
    </source>
</reference>
<sequence>MSGGVMESSSGRAEEGGGLTREEEAILDRQIRVWGVDTQCAIRNAKVAVIVLSSEPNLSFLGTTKEEIHRNLVDMNPRMAVKVLVSSASESVGSGANALDSGHRGHVTAAEVVKNLTLAGVGHLEVVFGPASSLDLAAVVSKHDVAVVFGKSVVGINRVAESLISGGLATTVFSSSVRGGCGYAFLRRPNDPAFSKSTTLAAALGSLDLGQIHRPRKVNKMYFLLRVVYAHEKSGGGGHEKGPSLAEKDAILSLAHGEIPEENLRPPEELVMNYLETEEEMPAVSAIIGGSLAQEVIKAISGKGELMNNFYFFSAYGSKDSGEAKVEKLALAE</sequence>
<evidence type="ECO:0000313" key="2">
    <source>
        <dbReference type="EMBL" id="CAD9713474.1"/>
    </source>
</evidence>
<protein>
    <submittedName>
        <fullName evidence="2">Uncharacterized protein</fullName>
    </submittedName>
</protein>
<proteinExistence type="predicted"/>
<dbReference type="SUPFAM" id="SSF69572">
    <property type="entry name" value="Activating enzymes of the ubiquitin-like proteins"/>
    <property type="match status" value="1"/>
</dbReference>
<evidence type="ECO:0000256" key="1">
    <source>
        <dbReference type="SAM" id="MobiDB-lite"/>
    </source>
</evidence>
<dbReference type="GO" id="GO:0008641">
    <property type="term" value="F:ubiquitin-like modifier activating enzyme activity"/>
    <property type="evidence" value="ECO:0007669"/>
    <property type="project" value="InterPro"/>
</dbReference>
<dbReference type="InterPro" id="IPR035985">
    <property type="entry name" value="Ubiquitin-activating_enz"/>
</dbReference>
<feature type="compositionally biased region" description="Basic and acidic residues" evidence="1">
    <location>
        <begin position="12"/>
        <end position="21"/>
    </location>
</feature>
<dbReference type="EMBL" id="HBHL01003714">
    <property type="protein sequence ID" value="CAD9713474.1"/>
    <property type="molecule type" value="Transcribed_RNA"/>
</dbReference>
<dbReference type="AlphaFoldDB" id="A0A7S2SZX2"/>